<keyword evidence="3" id="KW-1185">Reference proteome</keyword>
<comment type="caution">
    <text evidence="2">The sequence shown here is derived from an EMBL/GenBank/DDBJ whole genome shotgun (WGS) entry which is preliminary data.</text>
</comment>
<name>A0A4R0RT23_9APHY</name>
<feature type="compositionally biased region" description="Low complexity" evidence="1">
    <location>
        <begin position="502"/>
        <end position="516"/>
    </location>
</feature>
<dbReference type="Proteomes" id="UP000292702">
    <property type="component" value="Unassembled WGS sequence"/>
</dbReference>
<organism evidence="2 3">
    <name type="scientific">Steccherinum ochraceum</name>
    <dbReference type="NCBI Taxonomy" id="92696"/>
    <lineage>
        <taxon>Eukaryota</taxon>
        <taxon>Fungi</taxon>
        <taxon>Dikarya</taxon>
        <taxon>Basidiomycota</taxon>
        <taxon>Agaricomycotina</taxon>
        <taxon>Agaricomycetes</taxon>
        <taxon>Polyporales</taxon>
        <taxon>Steccherinaceae</taxon>
        <taxon>Steccherinum</taxon>
    </lineage>
</organism>
<evidence type="ECO:0000256" key="1">
    <source>
        <dbReference type="SAM" id="MobiDB-lite"/>
    </source>
</evidence>
<dbReference type="OrthoDB" id="2684236at2759"/>
<sequence length="649" mass="72552">MADDEALPEYKVRDTAPPPEEPPAYSAPSSYHIGDSVLQQPLVSIPQVKAHLALLRAIKELQTTVQDTDATVLGLPPVVNELTKEKRWTWFVGLAVERFQRWVENLGTNQQPTSAEWFIEHLLPPVDVLMVWHAYHLNPSWYLEDCDRIRPLANLCKYKGTFLNILVKLGDINTYTASPERMAEWKKLTGTTWNPVDAMTGLSHRGVVCPRCNSLDSVPLVTATDTGYLQHKFSATCRQCQDHYTMEHLAIAKFTTDLYTDSKAELSIAMAGTLYSSLSLRDPLVASRIKKAIQAYSFFRLDSKTKTIPDARKQLLAKTKGQVSFLRLAVTRALGKGGPRRVNRIMSAYTSDRPFSLDLVGAVIRQGTFVDKMHGFAWTDPSYFSDSVEETILVHATARYHAFLDLMRSSPASFFVPTLDIDLIWHTHQLMGATYAVDCIRHVHRFIDHDDTIEEGFLSDSLDLTSRAWQQRFGLPYMHCGCPLPGDTIGQKLSRLTTKLKPSPSSSPNLSQSSSPLDPPRHPDALSATHASDHNCISTSTTAHNGSKMREQRLAKIRKRRERDAKLVERGKMDRAAYERGVLAHAVRSRAVLLEGVEGLGAEREVGVEVVVVAAEVVVAEVVVVVEAECLLTMHNFMDVLRRNPQAFG</sequence>
<proteinExistence type="predicted"/>
<evidence type="ECO:0000313" key="3">
    <source>
        <dbReference type="Proteomes" id="UP000292702"/>
    </source>
</evidence>
<feature type="region of interest" description="Disordered" evidence="1">
    <location>
        <begin position="1"/>
        <end position="27"/>
    </location>
</feature>
<feature type="region of interest" description="Disordered" evidence="1">
    <location>
        <begin position="498"/>
        <end position="551"/>
    </location>
</feature>
<gene>
    <name evidence="2" type="ORF">EIP91_007435</name>
</gene>
<evidence type="ECO:0000313" key="2">
    <source>
        <dbReference type="EMBL" id="TCD69505.1"/>
    </source>
</evidence>
<dbReference type="STRING" id="92696.A0A4R0RT23"/>
<dbReference type="Pfam" id="PF07173">
    <property type="entry name" value="GRDP-like"/>
    <property type="match status" value="1"/>
</dbReference>
<protein>
    <submittedName>
        <fullName evidence="2">Uncharacterized protein</fullName>
    </submittedName>
</protein>
<dbReference type="PANTHER" id="PTHR34365:SF7">
    <property type="entry name" value="GLYCINE-RICH DOMAIN-CONTAINING PROTEIN 1"/>
    <property type="match status" value="1"/>
</dbReference>
<dbReference type="PANTHER" id="PTHR34365">
    <property type="entry name" value="ENOLASE (DUF1399)"/>
    <property type="match status" value="1"/>
</dbReference>
<dbReference type="InterPro" id="IPR009836">
    <property type="entry name" value="GRDP-like"/>
</dbReference>
<dbReference type="AlphaFoldDB" id="A0A4R0RT23"/>
<feature type="compositionally biased region" description="Polar residues" evidence="1">
    <location>
        <begin position="535"/>
        <end position="545"/>
    </location>
</feature>
<dbReference type="EMBL" id="RWJN01000040">
    <property type="protein sequence ID" value="TCD69505.1"/>
    <property type="molecule type" value="Genomic_DNA"/>
</dbReference>
<reference evidence="2 3" key="1">
    <citation type="submission" date="2018-11" db="EMBL/GenBank/DDBJ databases">
        <title>Genome assembly of Steccherinum ochraceum LE-BIN_3174, the white-rot fungus of the Steccherinaceae family (The Residual Polyporoid clade, Polyporales, Basidiomycota).</title>
        <authorList>
            <person name="Fedorova T.V."/>
            <person name="Glazunova O.A."/>
            <person name="Landesman E.O."/>
            <person name="Moiseenko K.V."/>
            <person name="Psurtseva N.V."/>
            <person name="Savinova O.S."/>
            <person name="Shakhova N.V."/>
            <person name="Tyazhelova T.V."/>
            <person name="Vasina D.V."/>
        </authorList>
    </citation>
    <scope>NUCLEOTIDE SEQUENCE [LARGE SCALE GENOMIC DNA]</scope>
    <source>
        <strain evidence="2 3">LE-BIN_3174</strain>
    </source>
</reference>
<accession>A0A4R0RT23</accession>